<keyword evidence="6 11" id="KW-0865">Zymogen</keyword>
<keyword evidence="7 11" id="KW-0594">Phospholipid biosynthesis</keyword>
<dbReference type="Pfam" id="PF02666">
    <property type="entry name" value="PS_Dcarbxylase"/>
    <property type="match status" value="1"/>
</dbReference>
<evidence type="ECO:0000313" key="14">
    <source>
        <dbReference type="Proteomes" id="UP001596408"/>
    </source>
</evidence>
<dbReference type="EC" id="4.1.1.-" evidence="11"/>
<protein>
    <recommendedName>
        <fullName evidence="11">Putative archaetidylserine decarboxylase proenzyme</fullName>
        <ecNumber evidence="11">4.1.1.-</ecNumber>
    </recommendedName>
    <component>
        <recommendedName>
            <fullName evidence="11">Archaetidylserine decarboxylase alpha chain</fullName>
        </recommendedName>
    </component>
    <component>
        <recommendedName>
            <fullName evidence="11">Archaetidylserine decarboxylase beta chain</fullName>
        </recommendedName>
    </component>
</protein>
<dbReference type="GO" id="GO:0008654">
    <property type="term" value="P:phospholipid biosynthetic process"/>
    <property type="evidence" value="ECO:0007669"/>
    <property type="project" value="UniProtKB-UniRule"/>
</dbReference>
<keyword evidence="8 11" id="KW-0456">Lyase</keyword>
<keyword evidence="2 11" id="KW-0444">Lipid biosynthesis</keyword>
<gene>
    <name evidence="11" type="primary">asd</name>
    <name evidence="13" type="ORF">ACFQEV_18505</name>
</gene>
<comment type="similarity">
    <text evidence="11">Belongs to the phosphatidylserine decarboxylase family. PSD-A subfamily.</text>
</comment>
<comment type="cofactor">
    <cofactor evidence="11">
        <name>pyruvate</name>
        <dbReference type="ChEBI" id="CHEBI:15361"/>
    </cofactor>
    <text evidence="11">Binds 1 pyruvoyl group covalently per subunit.</text>
</comment>
<name>A0ABD5U524_9EURY</name>
<evidence type="ECO:0000313" key="13">
    <source>
        <dbReference type="EMBL" id="MFC6826971.1"/>
    </source>
</evidence>
<comment type="subunit">
    <text evidence="11">Heterodimer of a large membrane-associated beta subunit and a small pyruvoyl-containing alpha subunit.</text>
</comment>
<feature type="site" description="Cleavage (non-hydrolytic); by autocatalysis" evidence="11">
    <location>
        <begin position="165"/>
        <end position="166"/>
    </location>
</feature>
<evidence type="ECO:0000256" key="8">
    <source>
        <dbReference type="ARBA" id="ARBA00023239"/>
    </source>
</evidence>
<dbReference type="InterPro" id="IPR033175">
    <property type="entry name" value="PSD-A"/>
</dbReference>
<keyword evidence="3 11" id="KW-0210">Decarboxylase</keyword>
<feature type="region of interest" description="Disordered" evidence="12">
    <location>
        <begin position="102"/>
        <end position="125"/>
    </location>
</feature>
<comment type="subcellular location">
    <subcellularLocation>
        <location evidence="11">Cell membrane</location>
        <topology evidence="11">Peripheral membrane protein</topology>
    </subcellularLocation>
</comment>
<evidence type="ECO:0000256" key="2">
    <source>
        <dbReference type="ARBA" id="ARBA00022516"/>
    </source>
</evidence>
<comment type="function">
    <text evidence="11">Catalyzes the formation of archaetidylethanolamine (PtdEtn) from archaetidylserine (PtdSer).</text>
</comment>
<feature type="chain" id="PRO_5044512434" description="Archaetidylserine decarboxylase alpha chain" evidence="11">
    <location>
        <begin position="166"/>
        <end position="221"/>
    </location>
</feature>
<dbReference type="RefSeq" id="WP_379699209.1">
    <property type="nucleotide sequence ID" value="NZ_JBHSXH010000015.1"/>
</dbReference>
<evidence type="ECO:0000256" key="3">
    <source>
        <dbReference type="ARBA" id="ARBA00022793"/>
    </source>
</evidence>
<keyword evidence="1 11" id="KW-1003">Cell membrane</keyword>
<evidence type="ECO:0000256" key="1">
    <source>
        <dbReference type="ARBA" id="ARBA00022475"/>
    </source>
</evidence>
<dbReference type="GO" id="GO:0016831">
    <property type="term" value="F:carboxy-lyase activity"/>
    <property type="evidence" value="ECO:0007669"/>
    <property type="project" value="UniProtKB-KW"/>
</dbReference>
<evidence type="ECO:0000256" key="11">
    <source>
        <dbReference type="HAMAP-Rule" id="MF_00664"/>
    </source>
</evidence>
<evidence type="ECO:0000256" key="6">
    <source>
        <dbReference type="ARBA" id="ARBA00023145"/>
    </source>
</evidence>
<dbReference type="InterPro" id="IPR003817">
    <property type="entry name" value="PS_Dcarbxylase"/>
</dbReference>
<comment type="catalytic activity">
    <reaction evidence="11">
        <text>archaetidylserine + H(+) = archaetidylethanolamine + CO2</text>
        <dbReference type="Rhea" id="RHEA:51488"/>
        <dbReference type="ChEBI" id="CHEBI:15378"/>
        <dbReference type="ChEBI" id="CHEBI:16526"/>
        <dbReference type="ChEBI" id="CHEBI:71517"/>
        <dbReference type="ChEBI" id="CHEBI:134176"/>
    </reaction>
</comment>
<dbReference type="EMBL" id="JBHSXH010000015">
    <property type="protein sequence ID" value="MFC6826971.1"/>
    <property type="molecule type" value="Genomic_DNA"/>
</dbReference>
<sequence length="221" mass="23813">MRLAPGVRRFGLPAFLAAALLSVVAPPAAAVAFAVGAFTLWFFRDPERRPSTWGVVSPADGRVSVVREEGEQIRVGVFMNVTDVHVNRAPFDGTVERVTHRPGAHRPAFSKESERNERVDVDVSTPEGPAELSLIAGAFARRIHPYVEEGDDLTRARRIGHIDFGSRADVLLPPAYDREDVLVEVGDTVRAGESIVARREGGPNDPTAADAGADAGNADER</sequence>
<comment type="caution">
    <text evidence="13">The sequence shown here is derived from an EMBL/GenBank/DDBJ whole genome shotgun (WGS) entry which is preliminary data.</text>
</comment>
<feature type="compositionally biased region" description="Basic and acidic residues" evidence="12">
    <location>
        <begin position="109"/>
        <end position="121"/>
    </location>
</feature>
<dbReference type="Proteomes" id="UP001596408">
    <property type="component" value="Unassembled WGS sequence"/>
</dbReference>
<evidence type="ECO:0000256" key="7">
    <source>
        <dbReference type="ARBA" id="ARBA00023209"/>
    </source>
</evidence>
<organism evidence="13 14">
    <name type="scientific">Halopelagius fulvigenes</name>
    <dbReference type="NCBI Taxonomy" id="1198324"/>
    <lineage>
        <taxon>Archaea</taxon>
        <taxon>Methanobacteriati</taxon>
        <taxon>Methanobacteriota</taxon>
        <taxon>Stenosarchaea group</taxon>
        <taxon>Halobacteria</taxon>
        <taxon>Halobacteriales</taxon>
        <taxon>Haloferacaceae</taxon>
    </lineage>
</organism>
<dbReference type="GO" id="GO:0005886">
    <property type="term" value="C:plasma membrane"/>
    <property type="evidence" value="ECO:0007669"/>
    <property type="project" value="UniProtKB-SubCell"/>
</dbReference>
<feature type="active site" description="Schiff-base intermediate with substrate; via pyruvic acid" evidence="11">
    <location>
        <position position="166"/>
    </location>
</feature>
<dbReference type="PANTHER" id="PTHR35809:SF1">
    <property type="entry name" value="ARCHAETIDYLSERINE DECARBOXYLASE PROENZYME-RELATED"/>
    <property type="match status" value="1"/>
</dbReference>
<keyword evidence="14" id="KW-1185">Reference proteome</keyword>
<feature type="modified residue" description="Pyruvic acid (Ser); by autocatalysis" evidence="11">
    <location>
        <position position="166"/>
    </location>
</feature>
<evidence type="ECO:0000256" key="5">
    <source>
        <dbReference type="ARBA" id="ARBA00023136"/>
    </source>
</evidence>
<evidence type="ECO:0000256" key="4">
    <source>
        <dbReference type="ARBA" id="ARBA00023098"/>
    </source>
</evidence>
<evidence type="ECO:0000256" key="12">
    <source>
        <dbReference type="SAM" id="MobiDB-lite"/>
    </source>
</evidence>
<keyword evidence="5 11" id="KW-0472">Membrane</keyword>
<proteinExistence type="inferred from homology"/>
<accession>A0ABD5U524</accession>
<dbReference type="HAMAP" id="MF_00664">
    <property type="entry name" value="PS_decarb_PSD_A"/>
    <property type="match status" value="1"/>
</dbReference>
<feature type="region of interest" description="Disordered" evidence="12">
    <location>
        <begin position="195"/>
        <end position="221"/>
    </location>
</feature>
<keyword evidence="10 11" id="KW-0670">Pyruvate</keyword>
<dbReference type="AlphaFoldDB" id="A0ABD5U524"/>
<comment type="PTM">
    <text evidence="11">Is synthesized initially as an inactive proenzyme. Formation of the active enzyme involves a self-maturation process in which the active site pyruvoyl group is generated from an internal serine residue via an autocatalytic post-translational modification. Two non-identical subunits are generated from the proenzyme in this reaction, and the pyruvate is formed at the N-terminus of the alpha chain, which is derived from the carboxyl end of the proenzyme. The post-translation cleavage follows an unusual pathway, termed non-hydrolytic serinolysis, in which the side chain hydroxyl group of the serine supplies its oxygen atom to form the C-terminus of the beta chain, while the remainder of the serine residue undergoes an oxidative deamination to produce ammonia and the pyruvoyl prosthetic group on the alpha chain.</text>
</comment>
<reference evidence="13 14" key="1">
    <citation type="journal article" date="2019" name="Int. J. Syst. Evol. Microbiol.">
        <title>The Global Catalogue of Microorganisms (GCM) 10K type strain sequencing project: providing services to taxonomists for standard genome sequencing and annotation.</title>
        <authorList>
            <consortium name="The Broad Institute Genomics Platform"/>
            <consortium name="The Broad Institute Genome Sequencing Center for Infectious Disease"/>
            <person name="Wu L."/>
            <person name="Ma J."/>
        </authorList>
    </citation>
    <scope>NUCLEOTIDE SEQUENCE [LARGE SCALE GENOMIC DNA]</scope>
    <source>
        <strain evidence="13 14">YIM 94188</strain>
    </source>
</reference>
<evidence type="ECO:0000256" key="9">
    <source>
        <dbReference type="ARBA" id="ARBA00023264"/>
    </source>
</evidence>
<dbReference type="NCBIfam" id="NF038088">
    <property type="entry name" value="anchor_synt_D"/>
    <property type="match status" value="1"/>
</dbReference>
<evidence type="ECO:0000256" key="10">
    <source>
        <dbReference type="ARBA" id="ARBA00023317"/>
    </source>
</evidence>
<keyword evidence="4 11" id="KW-0443">Lipid metabolism</keyword>
<keyword evidence="9 11" id="KW-1208">Phospholipid metabolism</keyword>
<dbReference type="PANTHER" id="PTHR35809">
    <property type="entry name" value="ARCHAETIDYLSERINE DECARBOXYLASE PROENZYME-RELATED"/>
    <property type="match status" value="1"/>
</dbReference>
<dbReference type="NCBIfam" id="NF003683">
    <property type="entry name" value="PRK05305.2-3"/>
    <property type="match status" value="1"/>
</dbReference>
<feature type="chain" id="PRO_5044512435" description="Archaetidylserine decarboxylase beta chain" evidence="11">
    <location>
        <begin position="1"/>
        <end position="165"/>
    </location>
</feature>
<dbReference type="NCBIfam" id="NF003685">
    <property type="entry name" value="PRK05305.2-5"/>
    <property type="match status" value="1"/>
</dbReference>
<feature type="compositionally biased region" description="Low complexity" evidence="12">
    <location>
        <begin position="203"/>
        <end position="221"/>
    </location>
</feature>